<sequence>MNIILDIDGTICFDGRHIDKRIIERLSSLHNMGHRIIFASARPIRDLLPVLPTQFHEFTLIGGNGSIISENNHIQTLATIINEDFALIKEIIEKYNLNYIIDDDWNYAAEVATTHTIYQRLDPHRLAQKLSINDIQSPIKTILLNISQDNFKDIATYLATNGKQLELINHSNELNIDITAKSINKYFAIAHILGTNPIYIAFGNDHNDIKMLNHAQAAYFINDGKTSASLFENENSFTIVEANVNSVSKALDVLISRYKDS</sequence>
<evidence type="ECO:0000313" key="3">
    <source>
        <dbReference type="Proteomes" id="UP000242088"/>
    </source>
</evidence>
<dbReference type="InterPro" id="IPR023214">
    <property type="entry name" value="HAD_sf"/>
</dbReference>
<evidence type="ECO:0000313" key="2">
    <source>
        <dbReference type="EMBL" id="PTF15863.1"/>
    </source>
</evidence>
<dbReference type="Gene3D" id="3.40.50.1000">
    <property type="entry name" value="HAD superfamily/HAD-like"/>
    <property type="match status" value="1"/>
</dbReference>
<keyword evidence="3" id="KW-1185">Reference proteome</keyword>
<dbReference type="InterPro" id="IPR036412">
    <property type="entry name" value="HAD-like_sf"/>
</dbReference>
<dbReference type="AlphaFoldDB" id="A0A2K4DK56"/>
<reference evidence="2" key="3">
    <citation type="submission" date="2018-03" db="EMBL/GenBank/DDBJ databases">
        <authorList>
            <person name="Keele B.F."/>
        </authorList>
    </citation>
    <scope>NUCLEOTIDE SEQUENCE</scope>
    <source>
        <strain evidence="2">SNUC 4143</strain>
    </source>
</reference>
<dbReference type="GO" id="GO:0016791">
    <property type="term" value="F:phosphatase activity"/>
    <property type="evidence" value="ECO:0007669"/>
    <property type="project" value="TreeGrafter"/>
</dbReference>
<proteinExistence type="predicted"/>
<reference evidence="3 4" key="1">
    <citation type="journal article" date="2016" name="Front. Microbiol.">
        <title>Comprehensive Phylogenetic Analysis of Bovine Non-aureus Staphylococci Species Based on Whole-Genome Sequencing.</title>
        <authorList>
            <person name="Naushad S."/>
            <person name="Barkema H.W."/>
            <person name="Luby C."/>
            <person name="Condas L.A."/>
            <person name="Nobrega D.B."/>
            <person name="Carson D.A."/>
            <person name="De Buck J."/>
        </authorList>
    </citation>
    <scope>NUCLEOTIDE SEQUENCE [LARGE SCALE GENOMIC DNA]</scope>
    <source>
        <strain evidence="1 3">SNUC 1409</strain>
        <strain evidence="2 4">SNUC 4143</strain>
    </source>
</reference>
<dbReference type="EMBL" id="PYZI01000001">
    <property type="protein sequence ID" value="PTF15604.1"/>
    <property type="molecule type" value="Genomic_DNA"/>
</dbReference>
<dbReference type="GO" id="GO:0005829">
    <property type="term" value="C:cytosol"/>
    <property type="evidence" value="ECO:0007669"/>
    <property type="project" value="TreeGrafter"/>
</dbReference>
<dbReference type="PANTHER" id="PTHR10000">
    <property type="entry name" value="PHOSPHOSERINE PHOSPHATASE"/>
    <property type="match status" value="1"/>
</dbReference>
<dbReference type="GeneID" id="48888043"/>
<dbReference type="GO" id="GO:0000287">
    <property type="term" value="F:magnesium ion binding"/>
    <property type="evidence" value="ECO:0007669"/>
    <property type="project" value="TreeGrafter"/>
</dbReference>
<reference evidence="1" key="2">
    <citation type="submission" date="2018-03" db="EMBL/GenBank/DDBJ databases">
        <authorList>
            <person name="Naushad S."/>
        </authorList>
    </citation>
    <scope>NUCLEOTIDE SEQUENCE</scope>
    <source>
        <strain evidence="1">SNUC 1409</strain>
    </source>
</reference>
<dbReference type="EMBL" id="PYZH01000023">
    <property type="protein sequence ID" value="PTF15863.1"/>
    <property type="molecule type" value="Genomic_DNA"/>
</dbReference>
<name>A0A2K4DK56_9STAP</name>
<dbReference type="RefSeq" id="WP_103166982.1">
    <property type="nucleotide sequence ID" value="NZ_JAHCOY010000001.1"/>
</dbReference>
<dbReference type="Proteomes" id="UP000242088">
    <property type="component" value="Unassembled WGS sequence"/>
</dbReference>
<dbReference type="Proteomes" id="UP000243350">
    <property type="component" value="Unassembled WGS sequence"/>
</dbReference>
<gene>
    <name evidence="1" type="ORF">BUY47_02145</name>
    <name evidence="2" type="ORF">BUY48_05280</name>
</gene>
<dbReference type="Gene3D" id="3.30.1240.10">
    <property type="match status" value="1"/>
</dbReference>
<evidence type="ECO:0000313" key="4">
    <source>
        <dbReference type="Proteomes" id="UP000243350"/>
    </source>
</evidence>
<dbReference type="InterPro" id="IPR006379">
    <property type="entry name" value="HAD-SF_hydro_IIB"/>
</dbReference>
<dbReference type="OrthoDB" id="1650327at2"/>
<comment type="caution">
    <text evidence="2">The sequence shown here is derived from an EMBL/GenBank/DDBJ whole genome shotgun (WGS) entry which is preliminary data.</text>
</comment>
<dbReference type="Pfam" id="PF08282">
    <property type="entry name" value="Hydrolase_3"/>
    <property type="match status" value="1"/>
</dbReference>
<organism evidence="2 4">
    <name type="scientific">Staphylococcus devriesei</name>
    <dbReference type="NCBI Taxonomy" id="586733"/>
    <lineage>
        <taxon>Bacteria</taxon>
        <taxon>Bacillati</taxon>
        <taxon>Bacillota</taxon>
        <taxon>Bacilli</taxon>
        <taxon>Bacillales</taxon>
        <taxon>Staphylococcaceae</taxon>
        <taxon>Staphylococcus</taxon>
    </lineage>
</organism>
<accession>A0A2K4DK56</accession>
<keyword evidence="2" id="KW-0378">Hydrolase</keyword>
<dbReference type="NCBIfam" id="TIGR01484">
    <property type="entry name" value="HAD-SF-IIB"/>
    <property type="match status" value="1"/>
</dbReference>
<dbReference type="PANTHER" id="PTHR10000:SF53">
    <property type="entry name" value="5-AMINO-6-(5-PHOSPHO-D-RIBITYLAMINO)URACIL PHOSPHATASE YBJI-RELATED"/>
    <property type="match status" value="1"/>
</dbReference>
<protein>
    <submittedName>
        <fullName evidence="2">Hydrolase</fullName>
    </submittedName>
</protein>
<dbReference type="SUPFAM" id="SSF56784">
    <property type="entry name" value="HAD-like"/>
    <property type="match status" value="1"/>
</dbReference>
<evidence type="ECO:0000313" key="1">
    <source>
        <dbReference type="EMBL" id="PTF15604.1"/>
    </source>
</evidence>